<reference evidence="2 3" key="1">
    <citation type="submission" date="2019-01" db="EMBL/GenBank/DDBJ databases">
        <authorList>
            <person name="Sayadi A."/>
        </authorList>
    </citation>
    <scope>NUCLEOTIDE SEQUENCE [LARGE SCALE GENOMIC DNA]</scope>
</reference>
<dbReference type="EMBL" id="CAACVG010009545">
    <property type="protein sequence ID" value="VEN53513.1"/>
    <property type="molecule type" value="Genomic_DNA"/>
</dbReference>
<gene>
    <name evidence="2" type="ORF">CALMAC_LOCUS13298</name>
</gene>
<protein>
    <recommendedName>
        <fullName evidence="4">COMM domain-containing protein</fullName>
    </recommendedName>
</protein>
<evidence type="ECO:0000313" key="2">
    <source>
        <dbReference type="EMBL" id="VEN53513.1"/>
    </source>
</evidence>
<dbReference type="GO" id="GO:0005634">
    <property type="term" value="C:nucleus"/>
    <property type="evidence" value="ECO:0007669"/>
    <property type="project" value="TreeGrafter"/>
</dbReference>
<evidence type="ECO:0000256" key="1">
    <source>
        <dbReference type="SAM" id="Phobius"/>
    </source>
</evidence>
<dbReference type="OrthoDB" id="203754at2759"/>
<keyword evidence="3" id="KW-1185">Reference proteome</keyword>
<keyword evidence="1" id="KW-0472">Membrane</keyword>
<feature type="transmembrane region" description="Helical" evidence="1">
    <location>
        <begin position="21"/>
        <end position="41"/>
    </location>
</feature>
<sequence>MHSVDRKRKKYANVGTITLTIRLFSNTCFFLVALLAQQYVSSNHSNTVDHISQELNITQEQLHRAIGIYIYLINIFVAYKDKEFVSSLLEMGFTMCDIQELPFINNKEEILNTQKNIYMFDCEKIMNLKWRIDISLFNSSKVKRSSLQMILCFVLRNKKKQAIEINTRMFLKLRFTIAILLKDFFAFETALNSTPFIHDV</sequence>
<dbReference type="PANTHER" id="PTHR15666">
    <property type="entry name" value="COMM DOMAIN CONTAINING PROTEIN 5"/>
    <property type="match status" value="1"/>
</dbReference>
<dbReference type="PANTHER" id="PTHR15666:SF1">
    <property type="entry name" value="COMM DOMAIN-CONTAINING PROTEIN 5"/>
    <property type="match status" value="1"/>
</dbReference>
<keyword evidence="1" id="KW-0812">Transmembrane</keyword>
<organism evidence="2 3">
    <name type="scientific">Callosobruchus maculatus</name>
    <name type="common">Southern cowpea weevil</name>
    <name type="synonym">Pulse bruchid</name>
    <dbReference type="NCBI Taxonomy" id="64391"/>
    <lineage>
        <taxon>Eukaryota</taxon>
        <taxon>Metazoa</taxon>
        <taxon>Ecdysozoa</taxon>
        <taxon>Arthropoda</taxon>
        <taxon>Hexapoda</taxon>
        <taxon>Insecta</taxon>
        <taxon>Pterygota</taxon>
        <taxon>Neoptera</taxon>
        <taxon>Endopterygota</taxon>
        <taxon>Coleoptera</taxon>
        <taxon>Polyphaga</taxon>
        <taxon>Cucujiformia</taxon>
        <taxon>Chrysomeloidea</taxon>
        <taxon>Chrysomelidae</taxon>
        <taxon>Bruchinae</taxon>
        <taxon>Bruchini</taxon>
        <taxon>Callosobruchus</taxon>
    </lineage>
</organism>
<evidence type="ECO:0000313" key="3">
    <source>
        <dbReference type="Proteomes" id="UP000410492"/>
    </source>
</evidence>
<dbReference type="Proteomes" id="UP000410492">
    <property type="component" value="Unassembled WGS sequence"/>
</dbReference>
<proteinExistence type="predicted"/>
<name>A0A653D057_CALMS</name>
<accession>A0A653D057</accession>
<dbReference type="AlphaFoldDB" id="A0A653D057"/>
<dbReference type="InterPro" id="IPR037357">
    <property type="entry name" value="COMMD5"/>
</dbReference>
<keyword evidence="1" id="KW-1133">Transmembrane helix</keyword>
<evidence type="ECO:0008006" key="4">
    <source>
        <dbReference type="Google" id="ProtNLM"/>
    </source>
</evidence>